<gene>
    <name evidence="5" type="ORF">GCM10017083_44450</name>
</gene>
<dbReference type="Pfam" id="PF12833">
    <property type="entry name" value="HTH_18"/>
    <property type="match status" value="1"/>
</dbReference>
<evidence type="ECO:0000256" key="3">
    <source>
        <dbReference type="ARBA" id="ARBA00023163"/>
    </source>
</evidence>
<dbReference type="RefSeq" id="WP_189993772.1">
    <property type="nucleotide sequence ID" value="NZ_BMZS01000011.1"/>
</dbReference>
<dbReference type="SUPFAM" id="SSF52317">
    <property type="entry name" value="Class I glutamine amidotransferase-like"/>
    <property type="match status" value="1"/>
</dbReference>
<reference evidence="5" key="1">
    <citation type="journal article" date="2014" name="Int. J. Syst. Evol. Microbiol.">
        <title>Complete genome sequence of Corynebacterium casei LMG S-19264T (=DSM 44701T), isolated from a smear-ripened cheese.</title>
        <authorList>
            <consortium name="US DOE Joint Genome Institute (JGI-PGF)"/>
            <person name="Walter F."/>
            <person name="Albersmeier A."/>
            <person name="Kalinowski J."/>
            <person name="Ruckert C."/>
        </authorList>
    </citation>
    <scope>NUCLEOTIDE SEQUENCE</scope>
    <source>
        <strain evidence="5">KCTC 42651</strain>
    </source>
</reference>
<dbReference type="GO" id="GO:0043565">
    <property type="term" value="F:sequence-specific DNA binding"/>
    <property type="evidence" value="ECO:0007669"/>
    <property type="project" value="InterPro"/>
</dbReference>
<name>A0A919CRV3_9PROT</name>
<feature type="domain" description="HTH araC/xylS-type" evidence="4">
    <location>
        <begin position="233"/>
        <end position="331"/>
    </location>
</feature>
<keyword evidence="6" id="KW-1185">Reference proteome</keyword>
<dbReference type="PROSITE" id="PS01124">
    <property type="entry name" value="HTH_ARAC_FAMILY_2"/>
    <property type="match status" value="1"/>
</dbReference>
<evidence type="ECO:0000313" key="6">
    <source>
        <dbReference type="Proteomes" id="UP000630353"/>
    </source>
</evidence>
<dbReference type="PROSITE" id="PS00041">
    <property type="entry name" value="HTH_ARAC_FAMILY_1"/>
    <property type="match status" value="1"/>
</dbReference>
<keyword evidence="3" id="KW-0804">Transcription</keyword>
<dbReference type="AlphaFoldDB" id="A0A919CRV3"/>
<dbReference type="InterPro" id="IPR052158">
    <property type="entry name" value="INH-QAR"/>
</dbReference>
<dbReference type="PANTHER" id="PTHR43130">
    <property type="entry name" value="ARAC-FAMILY TRANSCRIPTIONAL REGULATOR"/>
    <property type="match status" value="1"/>
</dbReference>
<evidence type="ECO:0000313" key="5">
    <source>
        <dbReference type="EMBL" id="GHD59677.1"/>
    </source>
</evidence>
<dbReference type="Proteomes" id="UP000630353">
    <property type="component" value="Unassembled WGS sequence"/>
</dbReference>
<dbReference type="EMBL" id="BMZS01000011">
    <property type="protein sequence ID" value="GHD59677.1"/>
    <property type="molecule type" value="Genomic_DNA"/>
</dbReference>
<dbReference type="Pfam" id="PF01965">
    <property type="entry name" value="DJ-1_PfpI"/>
    <property type="match status" value="1"/>
</dbReference>
<dbReference type="Gene3D" id="3.40.50.880">
    <property type="match status" value="1"/>
</dbReference>
<dbReference type="SUPFAM" id="SSF46689">
    <property type="entry name" value="Homeodomain-like"/>
    <property type="match status" value="2"/>
</dbReference>
<evidence type="ECO:0000256" key="1">
    <source>
        <dbReference type="ARBA" id="ARBA00023015"/>
    </source>
</evidence>
<protein>
    <submittedName>
        <fullName evidence="5">AraC family transcriptional regulator</fullName>
    </submittedName>
</protein>
<dbReference type="PANTHER" id="PTHR43130:SF11">
    <property type="entry name" value="TRANSCRIPTIONAL REGULATORY PROTEIN"/>
    <property type="match status" value="1"/>
</dbReference>
<dbReference type="InterPro" id="IPR029062">
    <property type="entry name" value="Class_I_gatase-like"/>
</dbReference>
<sequence length="345" mass="37582">MSTPTRPLRVCLVAIPDAVISTLSGIYDALGCFAMLSGTDDDLPEHPPFVVEIVAETAAPVASASGLPVQPHRAVAEIDDADIVIVPSLVVGPGGWRRGRYPGLVAWTARMHARGAILCSACSGIFVLAETGLFDKRDATVHWGYADHLRLAFPAVRAAPEQVLVVAGERSELVSSGASTSWHDLVLYLIDRHAGPTAAQAVARFFAMQWHREGLAPYMVFRPPTGHGDAAVAEVQAWLAAHHAVAAPVEEMVRRSGLPARSFKRRFARATGLTPIAYVQRLRIEEAKRRLERTDDPVDEVAWQVGYEEPAFFRRLFKRLAGISPGAYRRGFRVPVYDHGSTGPR</sequence>
<proteinExistence type="predicted"/>
<organism evidence="5 6">
    <name type="scientific">Thalassobaculum fulvum</name>
    <dbReference type="NCBI Taxonomy" id="1633335"/>
    <lineage>
        <taxon>Bacteria</taxon>
        <taxon>Pseudomonadati</taxon>
        <taxon>Pseudomonadota</taxon>
        <taxon>Alphaproteobacteria</taxon>
        <taxon>Rhodospirillales</taxon>
        <taxon>Thalassobaculaceae</taxon>
        <taxon>Thalassobaculum</taxon>
    </lineage>
</organism>
<comment type="caution">
    <text evidence="5">The sequence shown here is derived from an EMBL/GenBank/DDBJ whole genome shotgun (WGS) entry which is preliminary data.</text>
</comment>
<dbReference type="InterPro" id="IPR002818">
    <property type="entry name" value="DJ-1/PfpI"/>
</dbReference>
<keyword evidence="2" id="KW-0238">DNA-binding</keyword>
<evidence type="ECO:0000259" key="4">
    <source>
        <dbReference type="PROSITE" id="PS01124"/>
    </source>
</evidence>
<dbReference type="InterPro" id="IPR009057">
    <property type="entry name" value="Homeodomain-like_sf"/>
</dbReference>
<evidence type="ECO:0000256" key="2">
    <source>
        <dbReference type="ARBA" id="ARBA00023125"/>
    </source>
</evidence>
<dbReference type="InterPro" id="IPR018062">
    <property type="entry name" value="HTH_AraC-typ_CS"/>
</dbReference>
<dbReference type="InterPro" id="IPR020449">
    <property type="entry name" value="Tscrpt_reg_AraC-type_HTH"/>
</dbReference>
<dbReference type="CDD" id="cd03138">
    <property type="entry name" value="GATase1_AraC_2"/>
    <property type="match status" value="1"/>
</dbReference>
<dbReference type="PRINTS" id="PR00032">
    <property type="entry name" value="HTHARAC"/>
</dbReference>
<accession>A0A919CRV3</accession>
<dbReference type="InterPro" id="IPR018060">
    <property type="entry name" value="HTH_AraC"/>
</dbReference>
<dbReference type="GO" id="GO:0003700">
    <property type="term" value="F:DNA-binding transcription factor activity"/>
    <property type="evidence" value="ECO:0007669"/>
    <property type="project" value="InterPro"/>
</dbReference>
<keyword evidence="1" id="KW-0805">Transcription regulation</keyword>
<dbReference type="SMART" id="SM00342">
    <property type="entry name" value="HTH_ARAC"/>
    <property type="match status" value="1"/>
</dbReference>
<dbReference type="Gene3D" id="1.10.10.60">
    <property type="entry name" value="Homeodomain-like"/>
    <property type="match status" value="2"/>
</dbReference>
<reference evidence="5" key="2">
    <citation type="submission" date="2020-09" db="EMBL/GenBank/DDBJ databases">
        <authorList>
            <person name="Sun Q."/>
            <person name="Kim S."/>
        </authorList>
    </citation>
    <scope>NUCLEOTIDE SEQUENCE</scope>
    <source>
        <strain evidence="5">KCTC 42651</strain>
    </source>
</reference>